<evidence type="ECO:0000256" key="5">
    <source>
        <dbReference type="ARBA" id="ARBA00022741"/>
    </source>
</evidence>
<evidence type="ECO:0000256" key="7">
    <source>
        <dbReference type="ARBA" id="ARBA00023054"/>
    </source>
</evidence>
<dbReference type="GO" id="GO:0008017">
    <property type="term" value="F:microtubule binding"/>
    <property type="evidence" value="ECO:0007669"/>
    <property type="project" value="InterPro"/>
</dbReference>
<keyword evidence="9" id="KW-0206">Cytoskeleton</keyword>
<dbReference type="InterPro" id="IPR019821">
    <property type="entry name" value="Kinesin_motor_CS"/>
</dbReference>
<feature type="binding site" evidence="10">
    <location>
        <begin position="575"/>
        <end position="582"/>
    </location>
    <ligand>
        <name>ATP</name>
        <dbReference type="ChEBI" id="CHEBI:30616"/>
    </ligand>
</feature>
<keyword evidence="6 10" id="KW-0067">ATP-binding</keyword>
<dbReference type="InterPro" id="IPR001752">
    <property type="entry name" value="Kinesin_motor_dom"/>
</dbReference>
<evidence type="ECO:0000256" key="13">
    <source>
        <dbReference type="SAM" id="MobiDB-lite"/>
    </source>
</evidence>
<dbReference type="GO" id="GO:0005874">
    <property type="term" value="C:microtubule"/>
    <property type="evidence" value="ECO:0007669"/>
    <property type="project" value="UniProtKB-KW"/>
</dbReference>
<evidence type="ECO:0000256" key="9">
    <source>
        <dbReference type="ARBA" id="ARBA00023212"/>
    </source>
</evidence>
<protein>
    <recommendedName>
        <fullName evidence="11">Kinesin-like protein</fullName>
    </recommendedName>
</protein>
<dbReference type="PROSITE" id="PS00411">
    <property type="entry name" value="KINESIN_MOTOR_1"/>
    <property type="match status" value="1"/>
</dbReference>
<dbReference type="GO" id="GO:0008569">
    <property type="term" value="F:minus-end-directed microtubule motor activity"/>
    <property type="evidence" value="ECO:0007669"/>
    <property type="project" value="UniProtKB-ARBA"/>
</dbReference>
<evidence type="ECO:0000313" key="16">
    <source>
        <dbReference type="Proteomes" id="UP000799428"/>
    </source>
</evidence>
<dbReference type="OrthoDB" id="3176171at2759"/>
<dbReference type="SUPFAM" id="SSF52540">
    <property type="entry name" value="P-loop containing nucleoside triphosphate hydrolases"/>
    <property type="match status" value="1"/>
</dbReference>
<evidence type="ECO:0000313" key="15">
    <source>
        <dbReference type="EMBL" id="KAF2714549.1"/>
    </source>
</evidence>
<evidence type="ECO:0000256" key="6">
    <source>
        <dbReference type="ARBA" id="ARBA00022840"/>
    </source>
</evidence>
<evidence type="ECO:0000256" key="4">
    <source>
        <dbReference type="ARBA" id="ARBA00022701"/>
    </source>
</evidence>
<reference evidence="15" key="1">
    <citation type="journal article" date="2020" name="Stud. Mycol.">
        <title>101 Dothideomycetes genomes: a test case for predicting lifestyles and emergence of pathogens.</title>
        <authorList>
            <person name="Haridas S."/>
            <person name="Albert R."/>
            <person name="Binder M."/>
            <person name="Bloem J."/>
            <person name="Labutti K."/>
            <person name="Salamov A."/>
            <person name="Andreopoulos B."/>
            <person name="Baker S."/>
            <person name="Barry K."/>
            <person name="Bills G."/>
            <person name="Bluhm B."/>
            <person name="Cannon C."/>
            <person name="Castanera R."/>
            <person name="Culley D."/>
            <person name="Daum C."/>
            <person name="Ezra D."/>
            <person name="Gonzalez J."/>
            <person name="Henrissat B."/>
            <person name="Kuo A."/>
            <person name="Liang C."/>
            <person name="Lipzen A."/>
            <person name="Lutzoni F."/>
            <person name="Magnuson J."/>
            <person name="Mondo S."/>
            <person name="Nolan M."/>
            <person name="Ohm R."/>
            <person name="Pangilinan J."/>
            <person name="Park H.-J."/>
            <person name="Ramirez L."/>
            <person name="Alfaro M."/>
            <person name="Sun H."/>
            <person name="Tritt A."/>
            <person name="Yoshinaga Y."/>
            <person name="Zwiers L.-H."/>
            <person name="Turgeon B."/>
            <person name="Goodwin S."/>
            <person name="Spatafora J."/>
            <person name="Crous P."/>
            <person name="Grigoriev I."/>
        </authorList>
    </citation>
    <scope>NUCLEOTIDE SEQUENCE</scope>
    <source>
        <strain evidence="15">CBS 279.74</strain>
    </source>
</reference>
<keyword evidence="3" id="KW-0963">Cytoplasm</keyword>
<dbReference type="InterPro" id="IPR027417">
    <property type="entry name" value="P-loop_NTPase"/>
</dbReference>
<evidence type="ECO:0000259" key="14">
    <source>
        <dbReference type="PROSITE" id="PS50067"/>
    </source>
</evidence>
<keyword evidence="5 10" id="KW-0547">Nucleotide-binding</keyword>
<accession>A0A6G1KNY2</accession>
<dbReference type="PRINTS" id="PR00380">
    <property type="entry name" value="KINESINHEAVY"/>
</dbReference>
<gene>
    <name evidence="15" type="ORF">K504DRAFT_456765</name>
</gene>
<evidence type="ECO:0000256" key="2">
    <source>
        <dbReference type="ARBA" id="ARBA00010899"/>
    </source>
</evidence>
<feature type="coiled-coil region" evidence="12">
    <location>
        <begin position="197"/>
        <end position="248"/>
    </location>
</feature>
<name>A0A6G1KNY2_9PLEO</name>
<dbReference type="GO" id="GO:0090307">
    <property type="term" value="P:mitotic spindle assembly"/>
    <property type="evidence" value="ECO:0007669"/>
    <property type="project" value="UniProtKB-ARBA"/>
</dbReference>
<evidence type="ECO:0000256" key="10">
    <source>
        <dbReference type="PROSITE-ProRule" id="PRU00283"/>
    </source>
</evidence>
<dbReference type="GO" id="GO:0005524">
    <property type="term" value="F:ATP binding"/>
    <property type="evidence" value="ECO:0007669"/>
    <property type="project" value="UniProtKB-UniRule"/>
</dbReference>
<dbReference type="InterPro" id="IPR036961">
    <property type="entry name" value="Kinesin_motor_dom_sf"/>
</dbReference>
<dbReference type="SMART" id="SM00129">
    <property type="entry name" value="KISc"/>
    <property type="match status" value="1"/>
</dbReference>
<proteinExistence type="inferred from homology"/>
<dbReference type="GO" id="GO:0007018">
    <property type="term" value="P:microtubule-based movement"/>
    <property type="evidence" value="ECO:0007669"/>
    <property type="project" value="InterPro"/>
</dbReference>
<evidence type="ECO:0000256" key="11">
    <source>
        <dbReference type="RuleBase" id="RU000394"/>
    </source>
</evidence>
<keyword evidence="8 10" id="KW-0505">Motor protein</keyword>
<keyword evidence="16" id="KW-1185">Reference proteome</keyword>
<feature type="compositionally biased region" description="Low complexity" evidence="13">
    <location>
        <begin position="97"/>
        <end position="107"/>
    </location>
</feature>
<evidence type="ECO:0000256" key="3">
    <source>
        <dbReference type="ARBA" id="ARBA00022490"/>
    </source>
</evidence>
<keyword evidence="4 11" id="KW-0493">Microtubule</keyword>
<dbReference type="InterPro" id="IPR027640">
    <property type="entry name" value="Kinesin-like_fam"/>
</dbReference>
<comment type="subcellular location">
    <subcellularLocation>
        <location evidence="1">Cytoplasm</location>
        <location evidence="1">Cytoskeleton</location>
    </subcellularLocation>
</comment>
<feature type="compositionally biased region" description="Polar residues" evidence="13">
    <location>
        <begin position="113"/>
        <end position="135"/>
    </location>
</feature>
<dbReference type="Pfam" id="PF00225">
    <property type="entry name" value="Kinesin"/>
    <property type="match status" value="1"/>
</dbReference>
<organism evidence="15 16">
    <name type="scientific">Pleomassaria siparia CBS 279.74</name>
    <dbReference type="NCBI Taxonomy" id="1314801"/>
    <lineage>
        <taxon>Eukaryota</taxon>
        <taxon>Fungi</taxon>
        <taxon>Dikarya</taxon>
        <taxon>Ascomycota</taxon>
        <taxon>Pezizomycotina</taxon>
        <taxon>Dothideomycetes</taxon>
        <taxon>Pleosporomycetidae</taxon>
        <taxon>Pleosporales</taxon>
        <taxon>Pleomassariaceae</taxon>
        <taxon>Pleomassaria</taxon>
    </lineage>
</organism>
<dbReference type="PANTHER" id="PTHR47972">
    <property type="entry name" value="KINESIN-LIKE PROTEIN KLP-3"/>
    <property type="match status" value="1"/>
</dbReference>
<dbReference type="EMBL" id="MU005764">
    <property type="protein sequence ID" value="KAF2714549.1"/>
    <property type="molecule type" value="Genomic_DNA"/>
</dbReference>
<sequence length="830" mass="92213">MDAATENHASRSSGLRPPSKIQLPPSPTRYGAGGSGLSEMTEAAANSRGAIRPPTAGGSIKHKPSGLPEPPAKRKTLQERAAEPLSKQPPPSGLRPVNNAVKNAAANGMRGLSASTSRVTSANSSRQATASSFGNTIGHGSRVPGANSYHRSKSAYGHNRSKSHHQTARPGTSMARDVNEDEDRSESLKVFDTESRVEAMEREFNAFKRKMEGETTQASDLKETIKMLQAKVNELETIRTQLTTMNDELRSDLKDTKSYMATANMELESTRRTHSFEVDDMRRKNRNDMEDLQDKYRKEADRIRKENEEAAEKVRKDFETQIDKLIKMHSEELDVIQKKLKVEVEEERIRRTREAQELQTEYVSKLKNAGLDLDTKAREAQLVQGELTNVKADLDRERSLRSGLQAQLTEATTHNLTLDAANKSMRAKIDFLESDSQAQSQAFNELHRRMQEAIDAAEVAQEKLRQEETLRRKLHNQVQELKGNIRVMCRVRPVHPTETEPAKIEFPDADTDSKEVAVKGFETKSAMGNVTTATYSYGFDRVFTPTSQNSEIFEEISQLVQSALDGYNVCIFCYGQTGAGKTYTMSSSDGMIPLATAQIYAEATRLEEKGWRYKIEGSFVEVYNETYNDLLGRSEDLDKKKVEVRHDLVKKTTTLENAVSVVLDGPDRLADILKTADKNRTVAATKANSRSSRSHSVFVLKMVGENRVTGERSEGTLNLVDLAGSERLEHSKAEGARLAETKNINKSLSCLGDVIGALGSGKEGAHIPYRNSKLTYLLQNSLGGNSKTLMFVMVSPLRAHLQETITSLKFATKVHNTHIGTAKKSTKSRD</sequence>
<feature type="domain" description="Kinesin motor" evidence="14">
    <location>
        <begin position="484"/>
        <end position="817"/>
    </location>
</feature>
<evidence type="ECO:0000256" key="12">
    <source>
        <dbReference type="SAM" id="Coils"/>
    </source>
</evidence>
<dbReference type="Gene3D" id="3.40.850.10">
    <property type="entry name" value="Kinesin motor domain"/>
    <property type="match status" value="1"/>
</dbReference>
<feature type="region of interest" description="Disordered" evidence="13">
    <location>
        <begin position="1"/>
        <end position="189"/>
    </location>
</feature>
<dbReference type="PROSITE" id="PS50067">
    <property type="entry name" value="KINESIN_MOTOR_2"/>
    <property type="match status" value="1"/>
</dbReference>
<dbReference type="Proteomes" id="UP000799428">
    <property type="component" value="Unassembled WGS sequence"/>
</dbReference>
<dbReference type="AlphaFoldDB" id="A0A6G1KNY2"/>
<dbReference type="PANTHER" id="PTHR47972:SF45">
    <property type="entry name" value="PROTEIN CLARET SEGREGATIONAL"/>
    <property type="match status" value="1"/>
</dbReference>
<feature type="coiled-coil region" evidence="12">
    <location>
        <begin position="443"/>
        <end position="484"/>
    </location>
</feature>
<evidence type="ECO:0000256" key="1">
    <source>
        <dbReference type="ARBA" id="ARBA00004245"/>
    </source>
</evidence>
<feature type="coiled-coil region" evidence="12">
    <location>
        <begin position="282"/>
        <end position="313"/>
    </location>
</feature>
<comment type="similarity">
    <text evidence="2">Belongs to the TRAFAC class myosin-kinesin ATPase superfamily. Kinesin family. KIN-14 subfamily.</text>
</comment>
<dbReference type="FunFam" id="3.40.850.10:FF:000065">
    <property type="entry name" value="Kinesin-like protein"/>
    <property type="match status" value="1"/>
</dbReference>
<evidence type="ECO:0000256" key="8">
    <source>
        <dbReference type="ARBA" id="ARBA00023175"/>
    </source>
</evidence>
<keyword evidence="7 12" id="KW-0175">Coiled coil</keyword>